<feature type="transmembrane region" description="Helical" evidence="5">
    <location>
        <begin position="33"/>
        <end position="50"/>
    </location>
</feature>
<evidence type="ECO:0000256" key="3">
    <source>
        <dbReference type="ARBA" id="ARBA00022989"/>
    </source>
</evidence>
<dbReference type="Pfam" id="PF00860">
    <property type="entry name" value="Xan_ur_permease"/>
    <property type="match status" value="1"/>
</dbReference>
<feature type="transmembrane region" description="Helical" evidence="5">
    <location>
        <begin position="6"/>
        <end position="21"/>
    </location>
</feature>
<evidence type="ECO:0000256" key="5">
    <source>
        <dbReference type="SAM" id="Phobius"/>
    </source>
</evidence>
<dbReference type="AlphaFoldDB" id="A0A380E187"/>
<evidence type="ECO:0000256" key="4">
    <source>
        <dbReference type="ARBA" id="ARBA00023136"/>
    </source>
</evidence>
<evidence type="ECO:0000256" key="1">
    <source>
        <dbReference type="ARBA" id="ARBA00004141"/>
    </source>
</evidence>
<proteinExistence type="predicted"/>
<accession>A0A380E187</accession>
<dbReference type="EMBL" id="UHAQ01000003">
    <property type="protein sequence ID" value="SUK82509.1"/>
    <property type="molecule type" value="Genomic_DNA"/>
</dbReference>
<dbReference type="InterPro" id="IPR006043">
    <property type="entry name" value="NCS2"/>
</dbReference>
<gene>
    <name evidence="6" type="primary">pyrP_1</name>
    <name evidence="6" type="ORF">NCTC5664_02346</name>
</gene>
<comment type="subcellular location">
    <subcellularLocation>
        <location evidence="1">Membrane</location>
        <topology evidence="1">Multi-pass membrane protein</topology>
    </subcellularLocation>
</comment>
<feature type="transmembrane region" description="Helical" evidence="5">
    <location>
        <begin position="56"/>
        <end position="77"/>
    </location>
</feature>
<evidence type="ECO:0000313" key="7">
    <source>
        <dbReference type="Proteomes" id="UP000254502"/>
    </source>
</evidence>
<sequence>MGGVSILLFGIIAASGLRMLVESKVDFANNRNLVIASVILVVGIGNLVFNLKEIGINLQIEGMALAALSGIILNLILPKEKKQNN</sequence>
<name>A0A380E187_STAAU</name>
<protein>
    <submittedName>
        <fullName evidence="6">Uracil permease</fullName>
    </submittedName>
</protein>
<evidence type="ECO:0000313" key="6">
    <source>
        <dbReference type="EMBL" id="SUK82509.1"/>
    </source>
</evidence>
<keyword evidence="4 5" id="KW-0472">Membrane</keyword>
<keyword evidence="3 5" id="KW-1133">Transmembrane helix</keyword>
<dbReference type="Proteomes" id="UP000254502">
    <property type="component" value="Unassembled WGS sequence"/>
</dbReference>
<reference evidence="6 7" key="1">
    <citation type="submission" date="2018-06" db="EMBL/GenBank/DDBJ databases">
        <authorList>
            <consortium name="Pathogen Informatics"/>
            <person name="Doyle S."/>
        </authorList>
    </citation>
    <scope>NUCLEOTIDE SEQUENCE [LARGE SCALE GENOMIC DNA]</scope>
    <source>
        <strain evidence="6 7">NCTC5664</strain>
    </source>
</reference>
<dbReference type="GO" id="GO:0015205">
    <property type="term" value="F:nucleobase transmembrane transporter activity"/>
    <property type="evidence" value="ECO:0007669"/>
    <property type="project" value="UniProtKB-ARBA"/>
</dbReference>
<dbReference type="GO" id="GO:0016020">
    <property type="term" value="C:membrane"/>
    <property type="evidence" value="ECO:0007669"/>
    <property type="project" value="UniProtKB-SubCell"/>
</dbReference>
<organism evidence="6 7">
    <name type="scientific">Staphylococcus aureus</name>
    <dbReference type="NCBI Taxonomy" id="1280"/>
    <lineage>
        <taxon>Bacteria</taxon>
        <taxon>Bacillati</taxon>
        <taxon>Bacillota</taxon>
        <taxon>Bacilli</taxon>
        <taxon>Bacillales</taxon>
        <taxon>Staphylococcaceae</taxon>
        <taxon>Staphylococcus</taxon>
    </lineage>
</organism>
<keyword evidence="2 5" id="KW-0812">Transmembrane</keyword>
<evidence type="ECO:0000256" key="2">
    <source>
        <dbReference type="ARBA" id="ARBA00022692"/>
    </source>
</evidence>